<evidence type="ECO:0000256" key="7">
    <source>
        <dbReference type="RuleBase" id="RU362042"/>
    </source>
</evidence>
<evidence type="ECO:0000313" key="10">
    <source>
        <dbReference type="Proteomes" id="UP000184509"/>
    </source>
</evidence>
<keyword evidence="7" id="KW-0645">Protease</keyword>
<dbReference type="PRINTS" id="PR00727">
    <property type="entry name" value="LEADERPTASE"/>
</dbReference>
<gene>
    <name evidence="9" type="ORF">SAMN05444405_105210</name>
</gene>
<evidence type="ECO:0000256" key="3">
    <source>
        <dbReference type="ARBA" id="ARBA00013208"/>
    </source>
</evidence>
<feature type="transmembrane region" description="Helical" evidence="7">
    <location>
        <begin position="63"/>
        <end position="85"/>
    </location>
</feature>
<evidence type="ECO:0000259" key="8">
    <source>
        <dbReference type="Pfam" id="PF10502"/>
    </source>
</evidence>
<dbReference type="NCBIfam" id="TIGR02227">
    <property type="entry name" value="sigpep_I_bact"/>
    <property type="match status" value="1"/>
</dbReference>
<dbReference type="EMBL" id="FQTV01000005">
    <property type="protein sequence ID" value="SHF14732.1"/>
    <property type="molecule type" value="Genomic_DNA"/>
</dbReference>
<feature type="transmembrane region" description="Helical" evidence="7">
    <location>
        <begin position="12"/>
        <end position="43"/>
    </location>
</feature>
<keyword evidence="7" id="KW-1133">Transmembrane helix</keyword>
<evidence type="ECO:0000256" key="6">
    <source>
        <dbReference type="PIRSR" id="PIRSR600223-1"/>
    </source>
</evidence>
<dbReference type="RefSeq" id="WP_073400467.1">
    <property type="nucleotide sequence ID" value="NZ_FQTV01000005.1"/>
</dbReference>
<accession>A0A1M4ZAD9</accession>
<keyword evidence="10" id="KW-1185">Reference proteome</keyword>
<evidence type="ECO:0000256" key="2">
    <source>
        <dbReference type="ARBA" id="ARBA00009370"/>
    </source>
</evidence>
<feature type="active site" evidence="6">
    <location>
        <position position="94"/>
    </location>
</feature>
<keyword evidence="5 7" id="KW-0378">Hydrolase</keyword>
<comment type="subcellular location">
    <subcellularLocation>
        <location evidence="7">Membrane</location>
        <topology evidence="7">Single-pass type II membrane protein</topology>
    </subcellularLocation>
</comment>
<feature type="domain" description="Peptidase S26" evidence="8">
    <location>
        <begin position="432"/>
        <end position="467"/>
    </location>
</feature>
<protein>
    <recommendedName>
        <fullName evidence="4 7">Signal peptidase I</fullName>
        <ecNumber evidence="3 7">3.4.21.89</ecNumber>
    </recommendedName>
</protein>
<evidence type="ECO:0000256" key="1">
    <source>
        <dbReference type="ARBA" id="ARBA00000677"/>
    </source>
</evidence>
<dbReference type="GO" id="GO:0009003">
    <property type="term" value="F:signal peptidase activity"/>
    <property type="evidence" value="ECO:0007669"/>
    <property type="project" value="UniProtKB-EC"/>
</dbReference>
<dbReference type="InterPro" id="IPR000223">
    <property type="entry name" value="Pept_S26A_signal_pept_1"/>
</dbReference>
<dbReference type="CDD" id="cd06530">
    <property type="entry name" value="S26_SPase_I"/>
    <property type="match status" value="1"/>
</dbReference>
<feature type="active site" evidence="6">
    <location>
        <position position="243"/>
    </location>
</feature>
<dbReference type="InterPro" id="IPR019758">
    <property type="entry name" value="Pept_S26A_signal_pept_1_CS"/>
</dbReference>
<comment type="similarity">
    <text evidence="2 7">Belongs to the peptidase S26 family.</text>
</comment>
<dbReference type="OrthoDB" id="9802919at2"/>
<dbReference type="InterPro" id="IPR036286">
    <property type="entry name" value="LexA/Signal_pep-like_sf"/>
</dbReference>
<dbReference type="SUPFAM" id="SSF51306">
    <property type="entry name" value="LexA/Signal peptidase"/>
    <property type="match status" value="2"/>
</dbReference>
<dbReference type="PROSITE" id="PS00761">
    <property type="entry name" value="SPASE_I_3"/>
    <property type="match status" value="1"/>
</dbReference>
<dbReference type="Gene3D" id="2.10.109.10">
    <property type="entry name" value="Umud Fragment, subunit A"/>
    <property type="match status" value="2"/>
</dbReference>
<dbReference type="STRING" id="1297750.SAMN05444405_105210"/>
<dbReference type="GO" id="GO:0006465">
    <property type="term" value="P:signal peptide processing"/>
    <property type="evidence" value="ECO:0007669"/>
    <property type="project" value="InterPro"/>
</dbReference>
<name>A0A1M4ZAD9_9BACE</name>
<keyword evidence="7" id="KW-0472">Membrane</keyword>
<dbReference type="PANTHER" id="PTHR43390:SF1">
    <property type="entry name" value="CHLOROPLAST PROCESSING PEPTIDASE"/>
    <property type="match status" value="1"/>
</dbReference>
<dbReference type="GO" id="GO:0016020">
    <property type="term" value="C:membrane"/>
    <property type="evidence" value="ECO:0007669"/>
    <property type="project" value="UniProtKB-SubCell"/>
</dbReference>
<dbReference type="InterPro" id="IPR019533">
    <property type="entry name" value="Peptidase_S26"/>
</dbReference>
<keyword evidence="7" id="KW-0812">Transmembrane</keyword>
<dbReference type="Proteomes" id="UP000184509">
    <property type="component" value="Unassembled WGS sequence"/>
</dbReference>
<organism evidence="9 10">
    <name type="scientific">Bacteroides luti</name>
    <dbReference type="NCBI Taxonomy" id="1297750"/>
    <lineage>
        <taxon>Bacteria</taxon>
        <taxon>Pseudomonadati</taxon>
        <taxon>Bacteroidota</taxon>
        <taxon>Bacteroidia</taxon>
        <taxon>Bacteroidales</taxon>
        <taxon>Bacteroidaceae</taxon>
        <taxon>Bacteroides</taxon>
    </lineage>
</organism>
<comment type="catalytic activity">
    <reaction evidence="1 7">
        <text>Cleavage of hydrophobic, N-terminal signal or leader sequences from secreted and periplasmic proteins.</text>
        <dbReference type="EC" id="3.4.21.89"/>
    </reaction>
</comment>
<sequence length="494" mass="57435">MRKATRKQWRNFGIVTVLYLLFLVWVSSWWGLFVVPFIFDAYISKLVPWNFWRTSKNKTVRSVMSWIDAIVFALVAVYFVNIYFFQNYQIPSSSLEKSLLVGDFLFVSKMSYGPRVPNTPLSMPLAQHTLPVFNCKSYIDFPQWGYKRAPGFGKVQHNDIVVFNFPAGDTVAINYQQSDFYTICYDAAKRTCPSVNMDSLTREQQRAAYDIYYAEGRKLVMANPTEFGKIVVRPVDRRENYVKRCVGLPGDTLKIVNGQVYINSVPSKNPENLQFNYFVQTTGAYIPDDVFRDLDISLDDQTLLPNEWNDELKGLGFTKTDGQGKLSPVYHLPLTKKAYQALLSNKKLIAKIVMEPEDYTGQLYPLNLYTKWDRNNYGPIWIPKKGATVKLTVDNLPIYERPIRAYEGNKLEVKGGKIYINGKQTNSYTFKMDYYWMMGDNRHNSADSRYWGFVPEDHIVGKPILVWLSLDKDRNWFSGKIRWNRLFKFVDNIK</sequence>
<dbReference type="GO" id="GO:0004252">
    <property type="term" value="F:serine-type endopeptidase activity"/>
    <property type="evidence" value="ECO:0007669"/>
    <property type="project" value="InterPro"/>
</dbReference>
<reference evidence="10" key="1">
    <citation type="submission" date="2016-11" db="EMBL/GenBank/DDBJ databases">
        <authorList>
            <person name="Varghese N."/>
            <person name="Submissions S."/>
        </authorList>
    </citation>
    <scope>NUCLEOTIDE SEQUENCE [LARGE SCALE GENOMIC DNA]</scope>
    <source>
        <strain evidence="10">DSM 26991</strain>
    </source>
</reference>
<dbReference type="PANTHER" id="PTHR43390">
    <property type="entry name" value="SIGNAL PEPTIDASE I"/>
    <property type="match status" value="1"/>
</dbReference>
<dbReference type="AlphaFoldDB" id="A0A1M4ZAD9"/>
<proteinExistence type="inferred from homology"/>
<evidence type="ECO:0000313" key="9">
    <source>
        <dbReference type="EMBL" id="SHF14732.1"/>
    </source>
</evidence>
<dbReference type="Pfam" id="PF10502">
    <property type="entry name" value="Peptidase_S26"/>
    <property type="match status" value="2"/>
</dbReference>
<evidence type="ECO:0000256" key="4">
    <source>
        <dbReference type="ARBA" id="ARBA00019232"/>
    </source>
</evidence>
<evidence type="ECO:0000256" key="5">
    <source>
        <dbReference type="ARBA" id="ARBA00022801"/>
    </source>
</evidence>
<feature type="domain" description="Peptidase S26" evidence="8">
    <location>
        <begin position="64"/>
        <end position="271"/>
    </location>
</feature>
<comment type="caution">
    <text evidence="7">Lacks conserved residue(s) required for the propagation of feature annotation.</text>
</comment>
<dbReference type="EC" id="3.4.21.89" evidence="3 7"/>